<dbReference type="InterPro" id="IPR023210">
    <property type="entry name" value="NADP_OxRdtase_dom"/>
</dbReference>
<organism evidence="2 3">
    <name type="scientific">Huso huso</name>
    <name type="common">Beluga</name>
    <name type="synonym">Acipenser huso</name>
    <dbReference type="NCBI Taxonomy" id="61971"/>
    <lineage>
        <taxon>Eukaryota</taxon>
        <taxon>Metazoa</taxon>
        <taxon>Chordata</taxon>
        <taxon>Craniata</taxon>
        <taxon>Vertebrata</taxon>
        <taxon>Euteleostomi</taxon>
        <taxon>Actinopterygii</taxon>
        <taxon>Chondrostei</taxon>
        <taxon>Acipenseriformes</taxon>
        <taxon>Acipenseridae</taxon>
        <taxon>Huso</taxon>
    </lineage>
</organism>
<dbReference type="InterPro" id="IPR020471">
    <property type="entry name" value="AKR"/>
</dbReference>
<evidence type="ECO:0000313" key="2">
    <source>
        <dbReference type="EMBL" id="KAK6473892.1"/>
    </source>
</evidence>
<gene>
    <name evidence="2" type="ORF">HHUSO_G26008</name>
</gene>
<protein>
    <submittedName>
        <fullName evidence="2">Oxidoreductase YccK-like</fullName>
    </submittedName>
</protein>
<feature type="domain" description="NADP-dependent oxidoreductase" evidence="1">
    <location>
        <begin position="17"/>
        <end position="320"/>
    </location>
</feature>
<evidence type="ECO:0000313" key="3">
    <source>
        <dbReference type="Proteomes" id="UP001369086"/>
    </source>
</evidence>
<keyword evidence="3" id="KW-1185">Reference proteome</keyword>
<proteinExistence type="predicted"/>
<dbReference type="SUPFAM" id="SSF51430">
    <property type="entry name" value="NAD(P)-linked oxidoreductase"/>
    <property type="match status" value="1"/>
</dbReference>
<dbReference type="PANTHER" id="PTHR43147">
    <property type="entry name" value="PROTEIN TAS"/>
    <property type="match status" value="1"/>
</dbReference>
<name>A0ABR0YMQ0_HUSHU</name>
<dbReference type="EMBL" id="JAHFZB010000026">
    <property type="protein sequence ID" value="KAK6473892.1"/>
    <property type="molecule type" value="Genomic_DNA"/>
</dbReference>
<dbReference type="Pfam" id="PF00248">
    <property type="entry name" value="Aldo_ket_red"/>
    <property type="match status" value="1"/>
</dbReference>
<comment type="caution">
    <text evidence="2">The sequence shown here is derived from an EMBL/GenBank/DDBJ whole genome shotgun (WGS) entry which is preliminary data.</text>
</comment>
<dbReference type="Proteomes" id="UP001369086">
    <property type="component" value="Unassembled WGS sequence"/>
</dbReference>
<dbReference type="CDD" id="cd19101">
    <property type="entry name" value="AKR_unchar"/>
    <property type="match status" value="1"/>
</dbReference>
<reference evidence="2 3" key="1">
    <citation type="submission" date="2021-05" db="EMBL/GenBank/DDBJ databases">
        <authorList>
            <person name="Zahm M."/>
            <person name="Klopp C."/>
            <person name="Cabau C."/>
            <person name="Kuhl H."/>
            <person name="Suciu R."/>
            <person name="Ciorpac M."/>
            <person name="Holostenco D."/>
            <person name="Gessner J."/>
            <person name="Wuertz S."/>
            <person name="Hohne C."/>
            <person name="Stock M."/>
            <person name="Gislard M."/>
            <person name="Lluch J."/>
            <person name="Milhes M."/>
            <person name="Lampietro C."/>
            <person name="Lopez Roques C."/>
            <person name="Donnadieu C."/>
            <person name="Du K."/>
            <person name="Schartl M."/>
            <person name="Guiguen Y."/>
        </authorList>
    </citation>
    <scope>NUCLEOTIDE SEQUENCE [LARGE SCALE GENOMIC DNA]</scope>
    <source>
        <strain evidence="2">Hh-F2</strain>
        <tissue evidence="2">Blood</tissue>
    </source>
</reference>
<dbReference type="Gene3D" id="3.20.20.100">
    <property type="entry name" value="NADP-dependent oxidoreductase domain"/>
    <property type="match status" value="1"/>
</dbReference>
<sequence length="340" mass="37475">MAQVPKVRLSEGLEICRILNGMWQVSGAHGPIDTPKAVNAMDAYINAGLTTFDMADIYGPAEDIFGAFSSQLKTRKGEEALKGIQGLTKWVPHPGPMSRNVVEKAIQQSLKRMRVKSLDCLQFHWWDYSDKRYLEALGHLSDLQQEGVIRELALTNFDTKRLEEITGKGIRISSNQVQYSLIDRRPMVKMAQFCDSQGIQLLAYGTLGGGLISEKYLGAAEPRGQGELKTASLSKYKNMINMWGGWGLFQELLGSLDSVARSQHCTIVNVAIKYILDKPAVGGVIVGSRLGVPGAEHIQENLKSFEVNLSANDISKIESVLSRSKDLIAVIGDCGDEYRN</sequence>
<dbReference type="PANTHER" id="PTHR43147:SF2">
    <property type="entry name" value="NADP-DEPENDENT OXIDOREDUCTASE DOMAIN-CONTAINING PROTEIN"/>
    <property type="match status" value="1"/>
</dbReference>
<evidence type="ECO:0000259" key="1">
    <source>
        <dbReference type="Pfam" id="PF00248"/>
    </source>
</evidence>
<dbReference type="PRINTS" id="PR00069">
    <property type="entry name" value="ALDKETRDTASE"/>
</dbReference>
<accession>A0ABR0YMQ0</accession>
<dbReference type="InterPro" id="IPR036812">
    <property type="entry name" value="NAD(P)_OxRdtase_dom_sf"/>
</dbReference>